<dbReference type="HOGENOM" id="CLU_1105606_0_0_10"/>
<dbReference type="OrthoDB" id="1466304at2"/>
<dbReference type="InterPro" id="IPR013783">
    <property type="entry name" value="Ig-like_fold"/>
</dbReference>
<keyword evidence="2" id="KW-1185">Reference proteome</keyword>
<dbReference type="Gene3D" id="2.60.40.10">
    <property type="entry name" value="Immunoglobulins"/>
    <property type="match status" value="2"/>
</dbReference>
<dbReference type="AlphaFoldDB" id="B3QSI2"/>
<accession>B3QSI2</accession>
<evidence type="ECO:0000313" key="1">
    <source>
        <dbReference type="EMBL" id="ACF12573.1"/>
    </source>
</evidence>
<dbReference type="PANTHER" id="PTHR37833:SF1">
    <property type="entry name" value="SIGNAL PEPTIDE PROTEIN"/>
    <property type="match status" value="1"/>
</dbReference>
<dbReference type="PANTHER" id="PTHR37833">
    <property type="entry name" value="LIPOPROTEIN-RELATED"/>
    <property type="match status" value="1"/>
</dbReference>
<sequence length="251" mass="27976">MRHKKISSEKQPSFAMKKRLMPVAFYFCLITLISPLSALQAQPKLKASSTMENLGTLYDGARKTAAFTLTNVGKDTLKLFKVTTSCGCTTLEEKPDYILPGKSWKMEVELNSTGLKGEVQKSVSLLTNEPGTESTHRFSLKANVISEFELLNKQDIVQLGEFILGGRAKRSAELKNITNEAILIMKTRFDNEQIEAIAENKIVEPGETLEVTFDFSISEVGTFTDVVYLVTSSMNQQYVPVKLTYTVVARQ</sequence>
<reference evidence="1 2" key="1">
    <citation type="submission" date="2008-06" db="EMBL/GenBank/DDBJ databases">
        <title>Complete sequence of Chloroherpeton thalassium ATCC 35110.</title>
        <authorList>
            <consortium name="US DOE Joint Genome Institute"/>
            <person name="Lucas S."/>
            <person name="Copeland A."/>
            <person name="Lapidus A."/>
            <person name="Glavina del Rio T."/>
            <person name="Dalin E."/>
            <person name="Tice H."/>
            <person name="Bruce D."/>
            <person name="Goodwin L."/>
            <person name="Pitluck S."/>
            <person name="Schmutz J."/>
            <person name="Larimer F."/>
            <person name="Land M."/>
            <person name="Hauser L."/>
            <person name="Kyrpides N."/>
            <person name="Mikhailova N."/>
            <person name="Liu Z."/>
            <person name="Li T."/>
            <person name="Zhao F."/>
            <person name="Overmann J."/>
            <person name="Bryant D.A."/>
            <person name="Richardson P."/>
        </authorList>
    </citation>
    <scope>NUCLEOTIDE SEQUENCE [LARGE SCALE GENOMIC DNA]</scope>
    <source>
        <strain evidence="2">ATCC 35110 / GB-78</strain>
    </source>
</reference>
<organism evidence="1 2">
    <name type="scientific">Chloroherpeton thalassium (strain ATCC 35110 / GB-78)</name>
    <dbReference type="NCBI Taxonomy" id="517418"/>
    <lineage>
        <taxon>Bacteria</taxon>
        <taxon>Pseudomonadati</taxon>
        <taxon>Chlorobiota</taxon>
        <taxon>Chlorobiia</taxon>
        <taxon>Chlorobiales</taxon>
        <taxon>Chloroherpetonaceae</taxon>
        <taxon>Chloroherpeton</taxon>
    </lineage>
</organism>
<dbReference type="EMBL" id="CP001100">
    <property type="protein sequence ID" value="ACF12573.1"/>
    <property type="molecule type" value="Genomic_DNA"/>
</dbReference>
<dbReference type="KEGG" id="cts:Ctha_0102"/>
<protein>
    <recommendedName>
        <fullName evidence="3">DUF1573 domain-containing protein</fullName>
    </recommendedName>
</protein>
<gene>
    <name evidence="1" type="ordered locus">Ctha_0102</name>
</gene>
<dbReference type="Proteomes" id="UP000001208">
    <property type="component" value="Chromosome"/>
</dbReference>
<proteinExistence type="predicted"/>
<evidence type="ECO:0008006" key="3">
    <source>
        <dbReference type="Google" id="ProtNLM"/>
    </source>
</evidence>
<dbReference type="STRING" id="517418.Ctha_0102"/>
<dbReference type="InterPro" id="IPR011467">
    <property type="entry name" value="DUF1573"/>
</dbReference>
<evidence type="ECO:0000313" key="2">
    <source>
        <dbReference type="Proteomes" id="UP000001208"/>
    </source>
</evidence>
<name>B3QSI2_CHLT3</name>
<dbReference type="Pfam" id="PF07610">
    <property type="entry name" value="DUF1573"/>
    <property type="match status" value="1"/>
</dbReference>